<evidence type="ECO:0000313" key="7">
    <source>
        <dbReference type="EMBL" id="JAB70244.1"/>
    </source>
</evidence>
<feature type="signal peptide" evidence="6">
    <location>
        <begin position="1"/>
        <end position="32"/>
    </location>
</feature>
<dbReference type="GO" id="GO:0031419">
    <property type="term" value="F:cobalamin binding"/>
    <property type="evidence" value="ECO:0007669"/>
    <property type="project" value="InterPro"/>
</dbReference>
<feature type="binding site" evidence="4">
    <location>
        <position position="254"/>
    </location>
    <ligand>
        <name>cyanocob(III)alamin</name>
        <dbReference type="ChEBI" id="CHEBI:17439"/>
    </ligand>
</feature>
<protein>
    <submittedName>
        <fullName evidence="7">Putative conserved secreted protein</fullName>
    </submittedName>
</protein>
<reference evidence="7" key="1">
    <citation type="journal article" date="2015" name="Sci. Rep.">
        <title>Tissue- and time-dependent transcription in Ixodes ricinus salivary glands and midguts when blood feeding on the vertebrate host.</title>
        <authorList>
            <person name="Kotsyfakis M."/>
            <person name="Schwarz A."/>
            <person name="Erhart J."/>
            <person name="Ribeiro J.M."/>
        </authorList>
    </citation>
    <scope>NUCLEOTIDE SEQUENCE</scope>
    <source>
        <tissue evidence="7">Salivary gland and midgut</tissue>
    </source>
</reference>
<evidence type="ECO:0000256" key="4">
    <source>
        <dbReference type="PIRSR" id="PIRSR602157-1"/>
    </source>
</evidence>
<dbReference type="GO" id="GO:0005615">
    <property type="term" value="C:extracellular space"/>
    <property type="evidence" value="ECO:0007669"/>
    <property type="project" value="TreeGrafter"/>
</dbReference>
<keyword evidence="4" id="KW-0170">Cobalt</keyword>
<dbReference type="GO" id="GO:0015889">
    <property type="term" value="P:cobalamin transport"/>
    <property type="evidence" value="ECO:0007669"/>
    <property type="project" value="InterPro"/>
</dbReference>
<accession>V5H0B5</accession>
<evidence type="ECO:0000256" key="6">
    <source>
        <dbReference type="SAM" id="SignalP"/>
    </source>
</evidence>
<dbReference type="PANTHER" id="PTHR10559">
    <property type="entry name" value="TRANSCOBALAMIN-1/GASTRIC INTRINSIC FACTOR"/>
    <property type="match status" value="1"/>
</dbReference>
<feature type="binding site" evidence="4">
    <location>
        <position position="429"/>
    </location>
    <ligand>
        <name>cyanocob(III)alamin</name>
        <dbReference type="ChEBI" id="CHEBI:17439"/>
    </ligand>
</feature>
<feature type="binding site" evidence="4">
    <location>
        <position position="211"/>
    </location>
    <ligand>
        <name>cyanocob(III)alamin</name>
        <dbReference type="ChEBI" id="CHEBI:17439"/>
    </ligand>
</feature>
<dbReference type="InterPro" id="IPR008930">
    <property type="entry name" value="Terpenoid_cyclase/PrenylTrfase"/>
</dbReference>
<sequence>MNIGVAPTVTRGPKTLACLTALLCFLVYPADAFELIPGDWFEQPSQDSPRLGDESRALAKAQSWLKIHPCREHSLGESSGEAHRRALALALIEPELFTSCSSDALLHIRDLQHQILLQSTGNLSEVENRGQLALHVLALAAACQKPVDSNGRDLAAILREKPPVGTTRNRFSEALELLALCSLGHREQHLKDMALENVMQLERQGAAFLADSLAINILSAVCLEDGNTDALPTPIMNAVRELAGMQLPNGSFGNLHTSALVTQALWAADPDKRLPRWSKAKAMRFILAAQEEEGHFGNLLATFHVAPLLAGKTLAGVASHHTSFCKAKAGLEASASGSDAGRISVWYSLWIGDAATNRSSITVWVRPNATFFDVLQAAAEKDPRFRMEFKRSSLGPYVTSLSGIVQNTETGYFWMAHAMNFATGVVTPLTTGIGSHTVADSDHVIMWYKKPAF</sequence>
<dbReference type="InterPro" id="IPR051588">
    <property type="entry name" value="Cobalamin_Transport"/>
</dbReference>
<dbReference type="Gene3D" id="1.50.10.20">
    <property type="match status" value="1"/>
</dbReference>
<feature type="chain" id="PRO_5004734467" evidence="6">
    <location>
        <begin position="33"/>
        <end position="453"/>
    </location>
</feature>
<dbReference type="PANTHER" id="PTHR10559:SF18">
    <property type="entry name" value="TRANSCOBALAMIN II"/>
    <property type="match status" value="1"/>
</dbReference>
<keyword evidence="3 6" id="KW-0732">Signal</keyword>
<keyword evidence="5" id="KW-1015">Disulfide bond</keyword>
<evidence type="ECO:0000256" key="5">
    <source>
        <dbReference type="PIRSR" id="PIRSR602157-2"/>
    </source>
</evidence>
<dbReference type="Pfam" id="PF01122">
    <property type="entry name" value="Cobalamin_bind"/>
    <property type="match status" value="1"/>
</dbReference>
<dbReference type="Gene3D" id="2.170.130.30">
    <property type="match status" value="1"/>
</dbReference>
<evidence type="ECO:0000256" key="1">
    <source>
        <dbReference type="ARBA" id="ARBA00004613"/>
    </source>
</evidence>
<proteinExistence type="evidence at transcript level"/>
<comment type="subcellular location">
    <subcellularLocation>
        <location evidence="1">Secreted</location>
    </subcellularLocation>
</comment>
<keyword evidence="2" id="KW-0964">Secreted</keyword>
<evidence type="ECO:0000256" key="2">
    <source>
        <dbReference type="ARBA" id="ARBA00022525"/>
    </source>
</evidence>
<name>V5H0B5_IXORI</name>
<evidence type="ECO:0000256" key="3">
    <source>
        <dbReference type="ARBA" id="ARBA00022729"/>
    </source>
</evidence>
<dbReference type="InterPro" id="IPR002157">
    <property type="entry name" value="Cbl-bd_prot"/>
</dbReference>
<feature type="disulfide bond" evidence="5">
    <location>
        <begin position="181"/>
        <end position="222"/>
    </location>
</feature>
<organism evidence="7">
    <name type="scientific">Ixodes ricinus</name>
    <name type="common">Common tick</name>
    <name type="synonym">Acarus ricinus</name>
    <dbReference type="NCBI Taxonomy" id="34613"/>
    <lineage>
        <taxon>Eukaryota</taxon>
        <taxon>Metazoa</taxon>
        <taxon>Ecdysozoa</taxon>
        <taxon>Arthropoda</taxon>
        <taxon>Chelicerata</taxon>
        <taxon>Arachnida</taxon>
        <taxon>Acari</taxon>
        <taxon>Parasitiformes</taxon>
        <taxon>Ixodida</taxon>
        <taxon>Ixodoidea</taxon>
        <taxon>Ixodidae</taxon>
        <taxon>Ixodinae</taxon>
        <taxon>Ixodes</taxon>
    </lineage>
</organism>
<dbReference type="AlphaFoldDB" id="V5H0B5"/>
<dbReference type="SUPFAM" id="SSF48239">
    <property type="entry name" value="Terpenoid cyclases/Protein prenyltransferases"/>
    <property type="match status" value="1"/>
</dbReference>
<feature type="binding site" evidence="4">
    <location>
        <begin position="397"/>
        <end position="398"/>
    </location>
    <ligand>
        <name>cyanocob(III)alamin</name>
        <dbReference type="ChEBI" id="CHEBI:17439"/>
    </ligand>
</feature>
<dbReference type="EMBL" id="GANP01014224">
    <property type="protein sequence ID" value="JAB70244.1"/>
    <property type="molecule type" value="mRNA"/>
</dbReference>